<dbReference type="EMBL" id="FOKA01000011">
    <property type="protein sequence ID" value="SFB25469.1"/>
    <property type="molecule type" value="Genomic_DNA"/>
</dbReference>
<dbReference type="Pfam" id="PF13490">
    <property type="entry name" value="zf-HC2"/>
    <property type="match status" value="1"/>
</dbReference>
<organism evidence="5 6">
    <name type="scientific">Cellulomonas marina</name>
    <dbReference type="NCBI Taxonomy" id="988821"/>
    <lineage>
        <taxon>Bacteria</taxon>
        <taxon>Bacillati</taxon>
        <taxon>Actinomycetota</taxon>
        <taxon>Actinomycetes</taxon>
        <taxon>Micrococcales</taxon>
        <taxon>Cellulomonadaceae</taxon>
        <taxon>Cellulomonas</taxon>
    </lineage>
</organism>
<keyword evidence="2" id="KW-0804">Transcription</keyword>
<dbReference type="InterPro" id="IPR027383">
    <property type="entry name" value="Znf_put"/>
</dbReference>
<proteinExistence type="predicted"/>
<evidence type="ECO:0000256" key="1">
    <source>
        <dbReference type="ARBA" id="ARBA00023015"/>
    </source>
</evidence>
<sequence length="349" mass="34833">MSHLGSRLSALVDGRLPPAALERALAHVADCPVCAAELRAARAAREALAQARDVEPAPDLTARLLGLACAPPADRSTALGRRSAEGPAPRDPIADRVVGGRRLPGHALRGEVGRRGRPGRAVVGSLAGAGVLAAGLFALGARPPVVPWDHPGEALDLLAHVPAAGSTSGAPGVAAGTVAGAVPAGTVVRAGLGLPAGGTSGATSGATTDLATSTAWLRAHDWSVPAELPEGWAVAGWRWSGASDEVLVVDLVGPGGATAVLVEQQGVLDLAALTGVAQEDLGGRPVHVLTDEPLHAVWQSGDCVVQLVAPSADVAAELVAAVPARAFDDGVAARLTRGWSTVTAVLDAP</sequence>
<feature type="region of interest" description="Disordered" evidence="3">
    <location>
        <begin position="74"/>
        <end position="114"/>
    </location>
</feature>
<dbReference type="Gene3D" id="1.10.10.1320">
    <property type="entry name" value="Anti-sigma factor, zinc-finger domain"/>
    <property type="match status" value="1"/>
</dbReference>
<evidence type="ECO:0000256" key="2">
    <source>
        <dbReference type="ARBA" id="ARBA00023163"/>
    </source>
</evidence>
<dbReference type="STRING" id="988821.SAMN05421867_111107"/>
<dbReference type="InterPro" id="IPR041916">
    <property type="entry name" value="Anti_sigma_zinc_sf"/>
</dbReference>
<dbReference type="Proteomes" id="UP000199012">
    <property type="component" value="Unassembled WGS sequence"/>
</dbReference>
<name>A0A1I0ZI61_9CELL</name>
<dbReference type="AlphaFoldDB" id="A0A1I0ZI61"/>
<feature type="domain" description="Putative zinc-finger" evidence="4">
    <location>
        <begin position="7"/>
        <end position="35"/>
    </location>
</feature>
<keyword evidence="5" id="KW-0479">Metal-binding</keyword>
<keyword evidence="1" id="KW-0805">Transcription regulation</keyword>
<evidence type="ECO:0000259" key="4">
    <source>
        <dbReference type="Pfam" id="PF13490"/>
    </source>
</evidence>
<protein>
    <submittedName>
        <fullName evidence="5">Putative zinc-finger</fullName>
    </submittedName>
</protein>
<evidence type="ECO:0000256" key="3">
    <source>
        <dbReference type="SAM" id="MobiDB-lite"/>
    </source>
</evidence>
<dbReference type="OrthoDB" id="3743969at2"/>
<evidence type="ECO:0000313" key="6">
    <source>
        <dbReference type="Proteomes" id="UP000199012"/>
    </source>
</evidence>
<keyword evidence="5" id="KW-0862">Zinc</keyword>
<reference evidence="5 6" key="1">
    <citation type="submission" date="2016-10" db="EMBL/GenBank/DDBJ databases">
        <authorList>
            <person name="de Groot N.N."/>
        </authorList>
    </citation>
    <scope>NUCLEOTIDE SEQUENCE [LARGE SCALE GENOMIC DNA]</scope>
    <source>
        <strain evidence="5 6">CGMCC 4.6945</strain>
    </source>
</reference>
<gene>
    <name evidence="5" type="ORF">SAMN05421867_111107</name>
</gene>
<dbReference type="GO" id="GO:0008270">
    <property type="term" value="F:zinc ion binding"/>
    <property type="evidence" value="ECO:0007669"/>
    <property type="project" value="UniProtKB-KW"/>
</dbReference>
<keyword evidence="5" id="KW-0863">Zinc-finger</keyword>
<keyword evidence="6" id="KW-1185">Reference proteome</keyword>
<accession>A0A1I0ZI61</accession>
<evidence type="ECO:0000313" key="5">
    <source>
        <dbReference type="EMBL" id="SFB25469.1"/>
    </source>
</evidence>
<dbReference type="RefSeq" id="WP_090033558.1">
    <property type="nucleotide sequence ID" value="NZ_BONM01000007.1"/>
</dbReference>